<sequence>MEPRFWRGRRHHGTALLLFLALVHRLNCLAFLASCAPVLLLTAFLLGVILVHSDMPIVYDDEEQGEDVDRHHLYKKIRRRHDHDHIIISSSSEESSCSSEQEEDMEMMMMEVVAEHEQEAVAWTADDERSIQSIGSLELERDARLGEAHVQAQQQQQPPAEPHRPRDPRLSPFFPHTPAVQQPLLP</sequence>
<name>A0AAV5G0V0_ELECO</name>
<feature type="chain" id="PRO_5043607612" evidence="2">
    <location>
        <begin position="29"/>
        <end position="186"/>
    </location>
</feature>
<feature type="region of interest" description="Disordered" evidence="1">
    <location>
        <begin position="146"/>
        <end position="186"/>
    </location>
</feature>
<gene>
    <name evidence="3" type="primary">gb29597</name>
    <name evidence="3" type="ORF">PR202_gb29597</name>
</gene>
<evidence type="ECO:0000313" key="4">
    <source>
        <dbReference type="Proteomes" id="UP001054889"/>
    </source>
</evidence>
<evidence type="ECO:0000313" key="3">
    <source>
        <dbReference type="EMBL" id="GJN40390.1"/>
    </source>
</evidence>
<dbReference type="Proteomes" id="UP001054889">
    <property type="component" value="Unassembled WGS sequence"/>
</dbReference>
<evidence type="ECO:0000256" key="2">
    <source>
        <dbReference type="SAM" id="SignalP"/>
    </source>
</evidence>
<dbReference type="EMBL" id="BQKI01000120">
    <property type="protein sequence ID" value="GJN40390.1"/>
    <property type="molecule type" value="Genomic_DNA"/>
</dbReference>
<reference evidence="3" key="2">
    <citation type="submission" date="2021-12" db="EMBL/GenBank/DDBJ databases">
        <title>Resequencing data analysis of finger millet.</title>
        <authorList>
            <person name="Hatakeyama M."/>
            <person name="Aluri S."/>
            <person name="Balachadran M.T."/>
            <person name="Sivarajan S.R."/>
            <person name="Poveda L."/>
            <person name="Shimizu-Inatsugi R."/>
            <person name="Schlapbach R."/>
            <person name="Sreeman S.M."/>
            <person name="Shimizu K.K."/>
        </authorList>
    </citation>
    <scope>NUCLEOTIDE SEQUENCE</scope>
</reference>
<keyword evidence="4" id="KW-1185">Reference proteome</keyword>
<protein>
    <submittedName>
        <fullName evidence="3">Uncharacterized protein</fullName>
    </submittedName>
</protein>
<keyword evidence="2" id="KW-0732">Signal</keyword>
<proteinExistence type="predicted"/>
<dbReference type="AlphaFoldDB" id="A0AAV5G0V0"/>
<feature type="signal peptide" evidence="2">
    <location>
        <begin position="1"/>
        <end position="28"/>
    </location>
</feature>
<evidence type="ECO:0000256" key="1">
    <source>
        <dbReference type="SAM" id="MobiDB-lite"/>
    </source>
</evidence>
<dbReference type="PANTHER" id="PTHR33870:SF1">
    <property type="entry name" value="OS03G0862000 PROTEIN"/>
    <property type="match status" value="1"/>
</dbReference>
<dbReference type="PANTHER" id="PTHR33870">
    <property type="entry name" value="CARDIOMYOPATHY-ASSOCIATED PROTEIN"/>
    <property type="match status" value="1"/>
</dbReference>
<accession>A0AAV5G0V0</accession>
<reference evidence="3" key="1">
    <citation type="journal article" date="2018" name="DNA Res.">
        <title>Multiple hybrid de novo genome assembly of finger millet, an orphan allotetraploid crop.</title>
        <authorList>
            <person name="Hatakeyama M."/>
            <person name="Aluri S."/>
            <person name="Balachadran M.T."/>
            <person name="Sivarajan S.R."/>
            <person name="Patrignani A."/>
            <person name="Gruter S."/>
            <person name="Poveda L."/>
            <person name="Shimizu-Inatsugi R."/>
            <person name="Baeten J."/>
            <person name="Francoijs K.J."/>
            <person name="Nataraja K.N."/>
            <person name="Reddy Y.A.N."/>
            <person name="Phadnis S."/>
            <person name="Ravikumar R.L."/>
            <person name="Schlapbach R."/>
            <person name="Sreeman S.M."/>
            <person name="Shimizu K.K."/>
        </authorList>
    </citation>
    <scope>NUCLEOTIDE SEQUENCE</scope>
</reference>
<organism evidence="3 4">
    <name type="scientific">Eleusine coracana subsp. coracana</name>
    <dbReference type="NCBI Taxonomy" id="191504"/>
    <lineage>
        <taxon>Eukaryota</taxon>
        <taxon>Viridiplantae</taxon>
        <taxon>Streptophyta</taxon>
        <taxon>Embryophyta</taxon>
        <taxon>Tracheophyta</taxon>
        <taxon>Spermatophyta</taxon>
        <taxon>Magnoliopsida</taxon>
        <taxon>Liliopsida</taxon>
        <taxon>Poales</taxon>
        <taxon>Poaceae</taxon>
        <taxon>PACMAD clade</taxon>
        <taxon>Chloridoideae</taxon>
        <taxon>Cynodonteae</taxon>
        <taxon>Eleusininae</taxon>
        <taxon>Eleusine</taxon>
    </lineage>
</organism>
<comment type="caution">
    <text evidence="3">The sequence shown here is derived from an EMBL/GenBank/DDBJ whole genome shotgun (WGS) entry which is preliminary data.</text>
</comment>